<dbReference type="RefSeq" id="WP_071960523.1">
    <property type="nucleotide sequence ID" value="NZ_CP018025.1"/>
</dbReference>
<accession>A0AAC9JDZ7</accession>
<dbReference type="AlphaFoldDB" id="A0AAC9JDZ7"/>
<reference evidence="1 2" key="1">
    <citation type="submission" date="2016-11" db="EMBL/GenBank/DDBJ databases">
        <title>Networking in microbes: conjugative elements and plasmids in the genus Alteromonas.</title>
        <authorList>
            <person name="Lopez-Perez M."/>
            <person name="Ramon-Marco N."/>
            <person name="Rodriguez-Valera F."/>
        </authorList>
    </citation>
    <scope>NUCLEOTIDE SEQUENCE [LARGE SCALE GENOMIC DNA]</scope>
    <source>
        <strain evidence="1 2">CP48</strain>
        <plasmid evidence="2">pamcp48-600</plasmid>
    </source>
</reference>
<dbReference type="Proteomes" id="UP000182101">
    <property type="component" value="Plasmid pAMCP48-600"/>
</dbReference>
<proteinExistence type="predicted"/>
<organism evidence="1 2">
    <name type="scientific">Alteromonas mediterranea</name>
    <dbReference type="NCBI Taxonomy" id="314275"/>
    <lineage>
        <taxon>Bacteria</taxon>
        <taxon>Pseudomonadati</taxon>
        <taxon>Pseudomonadota</taxon>
        <taxon>Gammaproteobacteria</taxon>
        <taxon>Alteromonadales</taxon>
        <taxon>Alteromonadaceae</taxon>
        <taxon>Alteromonas/Salinimonas group</taxon>
        <taxon>Alteromonas</taxon>
    </lineage>
</organism>
<sequence length="113" mass="12907">MAFAGAVDLSDDDSWKVFMTRVFEYIVMNMTPICQMHAFIIAEGGDSTIQNILMSYLPTNSQLRWENMLMGEKSKPPRFNTAYSDETLREIEKIMNIHSAEGVNFVRHAGKPQ</sequence>
<geneLocation type="plasmid" evidence="2">
    <name>pamcp48-600</name>
</geneLocation>
<name>A0AAC9JDZ7_9ALTE</name>
<dbReference type="EMBL" id="CP018025">
    <property type="protein sequence ID" value="APD91913.1"/>
    <property type="molecule type" value="Genomic_DNA"/>
</dbReference>
<evidence type="ECO:0000313" key="2">
    <source>
        <dbReference type="Proteomes" id="UP000182101"/>
    </source>
</evidence>
<protein>
    <submittedName>
        <fullName evidence="1">Uncharacterized protein</fullName>
    </submittedName>
</protein>
<keyword evidence="1" id="KW-0614">Plasmid</keyword>
<gene>
    <name evidence="1" type="ORF">BM524_18510</name>
</gene>
<evidence type="ECO:0000313" key="1">
    <source>
        <dbReference type="EMBL" id="APD91913.1"/>
    </source>
</evidence>